<keyword evidence="8" id="KW-0807">Transducer</keyword>
<name>A0A9R1TMX1_9HYME</name>
<keyword evidence="5 9" id="KW-1133">Transmembrane helix</keyword>
<feature type="transmembrane region" description="Helical" evidence="9">
    <location>
        <begin position="39"/>
        <end position="59"/>
    </location>
</feature>
<dbReference type="GO" id="GO:0007165">
    <property type="term" value="P:signal transduction"/>
    <property type="evidence" value="ECO:0007669"/>
    <property type="project" value="UniProtKB-KW"/>
</dbReference>
<reference evidence="11" key="1">
    <citation type="submission" date="2025-08" db="UniProtKB">
        <authorList>
            <consortium name="RefSeq"/>
        </authorList>
    </citation>
    <scope>IDENTIFICATION</scope>
    <source>
        <strain evidence="11">USDA-PBARC FA_bdor</strain>
        <tissue evidence="11">Whole organism</tissue>
    </source>
</reference>
<accession>A0A9R1TMX1</accession>
<evidence type="ECO:0000313" key="11">
    <source>
        <dbReference type="RefSeq" id="XP_011312060.1"/>
    </source>
</evidence>
<dbReference type="InterPro" id="IPR004117">
    <property type="entry name" value="7tm6_olfct_rcpt"/>
</dbReference>
<dbReference type="PANTHER" id="PTHR21137:SF43">
    <property type="entry name" value="ODORANT RECEPTOR 47A-RELATED"/>
    <property type="match status" value="1"/>
</dbReference>
<evidence type="ECO:0000256" key="2">
    <source>
        <dbReference type="ARBA" id="ARBA00022606"/>
    </source>
</evidence>
<organism evidence="10 11">
    <name type="scientific">Fopius arisanus</name>
    <dbReference type="NCBI Taxonomy" id="64838"/>
    <lineage>
        <taxon>Eukaryota</taxon>
        <taxon>Metazoa</taxon>
        <taxon>Ecdysozoa</taxon>
        <taxon>Arthropoda</taxon>
        <taxon>Hexapoda</taxon>
        <taxon>Insecta</taxon>
        <taxon>Pterygota</taxon>
        <taxon>Neoptera</taxon>
        <taxon>Endopterygota</taxon>
        <taxon>Hymenoptera</taxon>
        <taxon>Apocrita</taxon>
        <taxon>Ichneumonoidea</taxon>
        <taxon>Braconidae</taxon>
        <taxon>Opiinae</taxon>
        <taxon>Fopius</taxon>
    </lineage>
</organism>
<evidence type="ECO:0000256" key="9">
    <source>
        <dbReference type="SAM" id="Phobius"/>
    </source>
</evidence>
<dbReference type="AlphaFoldDB" id="A0A9R1TMX1"/>
<evidence type="ECO:0000256" key="1">
    <source>
        <dbReference type="ARBA" id="ARBA00004141"/>
    </source>
</evidence>
<keyword evidence="10" id="KW-1185">Reference proteome</keyword>
<evidence type="ECO:0000313" key="10">
    <source>
        <dbReference type="Proteomes" id="UP000694866"/>
    </source>
</evidence>
<dbReference type="Pfam" id="PF02949">
    <property type="entry name" value="7tm_6"/>
    <property type="match status" value="1"/>
</dbReference>
<keyword evidence="2" id="KW-0716">Sensory transduction</keyword>
<dbReference type="Proteomes" id="UP000694866">
    <property type="component" value="Unplaced"/>
</dbReference>
<evidence type="ECO:0000256" key="7">
    <source>
        <dbReference type="ARBA" id="ARBA00023170"/>
    </source>
</evidence>
<evidence type="ECO:0000256" key="6">
    <source>
        <dbReference type="ARBA" id="ARBA00023136"/>
    </source>
</evidence>
<proteinExistence type="predicted"/>
<dbReference type="RefSeq" id="XP_011312060.1">
    <property type="nucleotide sequence ID" value="XM_011313758.1"/>
</dbReference>
<dbReference type="KEGG" id="fas:105271930"/>
<evidence type="ECO:0000256" key="8">
    <source>
        <dbReference type="ARBA" id="ARBA00023224"/>
    </source>
</evidence>
<evidence type="ECO:0000256" key="5">
    <source>
        <dbReference type="ARBA" id="ARBA00022989"/>
    </source>
</evidence>
<dbReference type="GeneID" id="105271930"/>
<comment type="subcellular location">
    <subcellularLocation>
        <location evidence="1">Membrane</location>
        <topology evidence="1">Multi-pass membrane protein</topology>
    </subcellularLocation>
</comment>
<protein>
    <submittedName>
        <fullName evidence="11">Odorant receptor 33b-like</fullName>
    </submittedName>
</protein>
<keyword evidence="7" id="KW-0675">Receptor</keyword>
<keyword evidence="6 9" id="KW-0472">Membrane</keyword>
<dbReference type="GO" id="GO:0005549">
    <property type="term" value="F:odorant binding"/>
    <property type="evidence" value="ECO:0007669"/>
    <property type="project" value="InterPro"/>
</dbReference>
<dbReference type="GO" id="GO:0005886">
    <property type="term" value="C:plasma membrane"/>
    <property type="evidence" value="ECO:0007669"/>
    <property type="project" value="TreeGrafter"/>
</dbReference>
<gene>
    <name evidence="11" type="primary">LOC105271930</name>
</gene>
<dbReference type="OrthoDB" id="6617147at2759"/>
<dbReference type="PANTHER" id="PTHR21137">
    <property type="entry name" value="ODORANT RECEPTOR"/>
    <property type="match status" value="1"/>
</dbReference>
<keyword evidence="3 9" id="KW-0812">Transmembrane</keyword>
<dbReference type="GO" id="GO:0004984">
    <property type="term" value="F:olfactory receptor activity"/>
    <property type="evidence" value="ECO:0007669"/>
    <property type="project" value="InterPro"/>
</dbReference>
<evidence type="ECO:0000256" key="4">
    <source>
        <dbReference type="ARBA" id="ARBA00022725"/>
    </source>
</evidence>
<keyword evidence="4" id="KW-0552">Olfaction</keyword>
<sequence>MLLDVELEERLVKAQSILHHVSRPVALMERSASKSGDALINYGMYIFNMLTIMFANCYMGQCLQDEALKLCDAFYERDWADLPLPYQRALIICIIHAQTQKCEIKAGKFYKFSLSAYTNILKSVMGFYSMLRATT</sequence>
<evidence type="ECO:0000256" key="3">
    <source>
        <dbReference type="ARBA" id="ARBA00022692"/>
    </source>
</evidence>